<dbReference type="PANTHER" id="PTHR31775:SF5">
    <property type="entry name" value="REMORIN 1.4"/>
    <property type="match status" value="1"/>
</dbReference>
<evidence type="ECO:0000256" key="1">
    <source>
        <dbReference type="ARBA" id="ARBA00005711"/>
    </source>
</evidence>
<comment type="similarity">
    <text evidence="1">Belongs to the remorin family.</text>
</comment>
<dbReference type="EMBL" id="CP093344">
    <property type="protein sequence ID" value="WOG88359.1"/>
    <property type="molecule type" value="Genomic_DNA"/>
</dbReference>
<protein>
    <recommendedName>
        <fullName evidence="2">Remorin C-terminal domain-containing protein</fullName>
    </recommendedName>
</protein>
<dbReference type="KEGG" id="dcr:108208586"/>
<proteinExistence type="inferred from homology"/>
<dbReference type="AlphaFoldDB" id="A0AAF0WFT3"/>
<dbReference type="PANTHER" id="PTHR31775">
    <property type="entry name" value="OS02G0117200 PROTEIN"/>
    <property type="match status" value="1"/>
</dbReference>
<keyword evidence="4" id="KW-1185">Reference proteome</keyword>
<reference evidence="3" key="2">
    <citation type="submission" date="2022-03" db="EMBL/GenBank/DDBJ databases">
        <title>Draft title - Genomic analysis of global carrot germplasm unveils the trajectory of domestication and the origin of high carotenoid orange carrot.</title>
        <authorList>
            <person name="Iorizzo M."/>
            <person name="Ellison S."/>
            <person name="Senalik D."/>
            <person name="Macko-Podgorni A."/>
            <person name="Grzebelus D."/>
            <person name="Bostan H."/>
            <person name="Rolling W."/>
            <person name="Curaba J."/>
            <person name="Simon P."/>
        </authorList>
    </citation>
    <scope>NUCLEOTIDE SEQUENCE</scope>
    <source>
        <tissue evidence="3">Leaf</tissue>
    </source>
</reference>
<accession>A0AAF0WFT3</accession>
<evidence type="ECO:0000313" key="4">
    <source>
        <dbReference type="Proteomes" id="UP000077755"/>
    </source>
</evidence>
<dbReference type="Pfam" id="PF03763">
    <property type="entry name" value="Remorin_C"/>
    <property type="match status" value="1"/>
</dbReference>
<dbReference type="InterPro" id="IPR005516">
    <property type="entry name" value="Remorin_C"/>
</dbReference>
<organism evidence="3 4">
    <name type="scientific">Daucus carota subsp. sativus</name>
    <name type="common">Carrot</name>
    <dbReference type="NCBI Taxonomy" id="79200"/>
    <lineage>
        <taxon>Eukaryota</taxon>
        <taxon>Viridiplantae</taxon>
        <taxon>Streptophyta</taxon>
        <taxon>Embryophyta</taxon>
        <taxon>Tracheophyta</taxon>
        <taxon>Spermatophyta</taxon>
        <taxon>Magnoliopsida</taxon>
        <taxon>eudicotyledons</taxon>
        <taxon>Gunneridae</taxon>
        <taxon>Pentapetalae</taxon>
        <taxon>asterids</taxon>
        <taxon>campanulids</taxon>
        <taxon>Apiales</taxon>
        <taxon>Apiaceae</taxon>
        <taxon>Apioideae</taxon>
        <taxon>Scandiceae</taxon>
        <taxon>Daucinae</taxon>
        <taxon>Daucus</taxon>
        <taxon>Daucus sect. Daucus</taxon>
    </lineage>
</organism>
<evidence type="ECO:0000259" key="2">
    <source>
        <dbReference type="Pfam" id="PF03763"/>
    </source>
</evidence>
<feature type="domain" description="Remorin C-terminal" evidence="2">
    <location>
        <begin position="63"/>
        <end position="165"/>
    </location>
</feature>
<name>A0AAF0WFT3_DAUCS</name>
<dbReference type="Proteomes" id="UP000077755">
    <property type="component" value="Chromosome 2"/>
</dbReference>
<sequence length="167" mass="18728">MGREGKEIVVAESSSQVHQNASLLDHQDCGFVAESAANDCERAGGNSVDRDAALAQIAMEKKFAYIKAWEDSEKSKADNKACKKLYAVEAWENIRRACIEVELKQIEEHFEKKRAAYEEIMKNKMADIHRSAEEKRAAVVAKKEEDKLRLEAAAEKFRVTGNAPKVT</sequence>
<reference evidence="3" key="1">
    <citation type="journal article" date="2016" name="Nat. Genet.">
        <title>A high-quality carrot genome assembly provides new insights into carotenoid accumulation and asterid genome evolution.</title>
        <authorList>
            <person name="Iorizzo M."/>
            <person name="Ellison S."/>
            <person name="Senalik D."/>
            <person name="Zeng P."/>
            <person name="Satapoomin P."/>
            <person name="Huang J."/>
            <person name="Bowman M."/>
            <person name="Iovene M."/>
            <person name="Sanseverino W."/>
            <person name="Cavagnaro P."/>
            <person name="Yildiz M."/>
            <person name="Macko-Podgorni A."/>
            <person name="Moranska E."/>
            <person name="Grzebelus E."/>
            <person name="Grzebelus D."/>
            <person name="Ashrafi H."/>
            <person name="Zheng Z."/>
            <person name="Cheng S."/>
            <person name="Spooner D."/>
            <person name="Van Deynze A."/>
            <person name="Simon P."/>
        </authorList>
    </citation>
    <scope>NUCLEOTIDE SEQUENCE</scope>
    <source>
        <tissue evidence="3">Leaf</tissue>
    </source>
</reference>
<evidence type="ECO:0000313" key="3">
    <source>
        <dbReference type="EMBL" id="WOG88359.1"/>
    </source>
</evidence>
<gene>
    <name evidence="3" type="ORF">DCAR_0207594</name>
</gene>